<dbReference type="Gene3D" id="3.40.50.1980">
    <property type="entry name" value="Nitrogenase molybdenum iron protein domain"/>
    <property type="match status" value="2"/>
</dbReference>
<dbReference type="EMBL" id="NKUB01000006">
    <property type="protein sequence ID" value="PYD70032.1"/>
    <property type="molecule type" value="Genomic_DNA"/>
</dbReference>
<evidence type="ECO:0000313" key="3">
    <source>
        <dbReference type="Proteomes" id="UP000247371"/>
    </source>
</evidence>
<feature type="domain" description="Fe/B12 periplasmic-binding" evidence="1">
    <location>
        <begin position="58"/>
        <end position="317"/>
    </location>
</feature>
<accession>A0A2V4RQY2</accession>
<reference evidence="2 3" key="1">
    <citation type="submission" date="2017-07" db="EMBL/GenBank/DDBJ databases">
        <title>A draft genome sequence of Komagataeibacter swingsii LMG 22125.</title>
        <authorList>
            <person name="Skraban J."/>
            <person name="Cleenwerck I."/>
            <person name="Vandamme P."/>
            <person name="Trcek J."/>
        </authorList>
    </citation>
    <scope>NUCLEOTIDE SEQUENCE [LARGE SCALE GENOMIC DNA]</scope>
    <source>
        <strain evidence="2 3">LMG 22125</strain>
    </source>
</reference>
<dbReference type="InterPro" id="IPR002491">
    <property type="entry name" value="ABC_transptr_periplasmic_BD"/>
</dbReference>
<dbReference type="Proteomes" id="UP000247371">
    <property type="component" value="Unassembled WGS sequence"/>
</dbReference>
<gene>
    <name evidence="2" type="ORF">CFR76_07040</name>
</gene>
<sequence length="361" mass="39205">MYGPREGDSTVKIGRHRLGIGALACMIAAGAPVLSPAMAREVTDMAGVTQSVPDHPARIADLWFAHNELVLMLGGARQVVMTVDRPQARPWMYRVFPALYQAQVVNGPQVNAETLLRDRVDLVFMPDASAAIAAFRGVGVPTLVASFHDVEGLLRVMDMTAAALGTEQAHATATRYRTMMRQTVNDARDRLASLPDARRPRVLHVQSLHPLKVDGADSIVDEWITLAGGRNAARGVSGNMKPVSVEQVAAWDPDVIILGPDCGTLDPAANGGVWQRLRAVREGRVHNNPSGVFPWDRYGSELPLQISWAAKILNPDRFADVDPLALTREFYGTYFHYALSAQDAARILAGQPPEPTADKTP</sequence>
<dbReference type="Pfam" id="PF01497">
    <property type="entry name" value="Peripla_BP_2"/>
    <property type="match status" value="1"/>
</dbReference>
<organism evidence="2 3">
    <name type="scientific">Komagataeibacter swingsii</name>
    <dbReference type="NCBI Taxonomy" id="215220"/>
    <lineage>
        <taxon>Bacteria</taxon>
        <taxon>Pseudomonadati</taxon>
        <taxon>Pseudomonadota</taxon>
        <taxon>Alphaproteobacteria</taxon>
        <taxon>Acetobacterales</taxon>
        <taxon>Acetobacteraceae</taxon>
        <taxon>Komagataeibacter</taxon>
    </lineage>
</organism>
<evidence type="ECO:0000259" key="1">
    <source>
        <dbReference type="PROSITE" id="PS50983"/>
    </source>
</evidence>
<evidence type="ECO:0000313" key="2">
    <source>
        <dbReference type="EMBL" id="PYD70032.1"/>
    </source>
</evidence>
<dbReference type="PANTHER" id="PTHR30535:SF34">
    <property type="entry name" value="MOLYBDATE-BINDING PROTEIN MOLA"/>
    <property type="match status" value="1"/>
</dbReference>
<dbReference type="AlphaFoldDB" id="A0A2V4RQY2"/>
<name>A0A2V4RQY2_9PROT</name>
<dbReference type="SUPFAM" id="SSF53807">
    <property type="entry name" value="Helical backbone' metal receptor"/>
    <property type="match status" value="1"/>
</dbReference>
<proteinExistence type="predicted"/>
<dbReference type="PANTHER" id="PTHR30535">
    <property type="entry name" value="VITAMIN B12-BINDING PROTEIN"/>
    <property type="match status" value="1"/>
</dbReference>
<dbReference type="Gene3D" id="1.20.58.2180">
    <property type="match status" value="1"/>
</dbReference>
<comment type="caution">
    <text evidence="2">The sequence shown here is derived from an EMBL/GenBank/DDBJ whole genome shotgun (WGS) entry which is preliminary data.</text>
</comment>
<protein>
    <submittedName>
        <fullName evidence="2">ABC transporter substrate-binding protein</fullName>
    </submittedName>
</protein>
<dbReference type="InterPro" id="IPR050902">
    <property type="entry name" value="ABC_Transporter_SBP"/>
</dbReference>
<dbReference type="PROSITE" id="PS50983">
    <property type="entry name" value="FE_B12_PBP"/>
    <property type="match status" value="1"/>
</dbReference>
<keyword evidence="3" id="KW-1185">Reference proteome</keyword>